<dbReference type="Pfam" id="PF00672">
    <property type="entry name" value="HAMP"/>
    <property type="match status" value="1"/>
</dbReference>
<evidence type="ECO:0000256" key="1">
    <source>
        <dbReference type="ARBA" id="ARBA00000085"/>
    </source>
</evidence>
<comment type="catalytic activity">
    <reaction evidence="1">
        <text>ATP + protein L-histidine = ADP + protein N-phospho-L-histidine.</text>
        <dbReference type="EC" id="2.7.13.3"/>
    </reaction>
</comment>
<evidence type="ECO:0000256" key="2">
    <source>
        <dbReference type="ARBA" id="ARBA00004370"/>
    </source>
</evidence>
<dbReference type="SMART" id="SM00387">
    <property type="entry name" value="HATPase_c"/>
    <property type="match status" value="1"/>
</dbReference>
<dbReference type="PRINTS" id="PR00344">
    <property type="entry name" value="BCTRLSENSOR"/>
</dbReference>
<dbReference type="CDD" id="cd06225">
    <property type="entry name" value="HAMP"/>
    <property type="match status" value="1"/>
</dbReference>
<dbReference type="GO" id="GO:0004673">
    <property type="term" value="F:protein histidine kinase activity"/>
    <property type="evidence" value="ECO:0007669"/>
    <property type="project" value="UniProtKB-EC"/>
</dbReference>
<dbReference type="SUPFAM" id="SSF158472">
    <property type="entry name" value="HAMP domain-like"/>
    <property type="match status" value="1"/>
</dbReference>
<evidence type="ECO:0000259" key="9">
    <source>
        <dbReference type="PROSITE" id="PS50885"/>
    </source>
</evidence>
<dbReference type="InterPro" id="IPR036890">
    <property type="entry name" value="HATPase_C_sf"/>
</dbReference>
<dbReference type="InterPro" id="IPR003660">
    <property type="entry name" value="HAMP_dom"/>
</dbReference>
<feature type="transmembrane region" description="Helical" evidence="7">
    <location>
        <begin position="25"/>
        <end position="44"/>
    </location>
</feature>
<protein>
    <recommendedName>
        <fullName evidence="3">histidine kinase</fullName>
        <ecNumber evidence="3">2.7.13.3</ecNumber>
    </recommendedName>
</protein>
<dbReference type="InterPro" id="IPR003594">
    <property type="entry name" value="HATPase_dom"/>
</dbReference>
<gene>
    <name evidence="10" type="ORF">SAMN04515668_2161</name>
</gene>
<dbReference type="Gene3D" id="3.30.565.10">
    <property type="entry name" value="Histidine kinase-like ATPase, C-terminal domain"/>
    <property type="match status" value="1"/>
</dbReference>
<evidence type="ECO:0000256" key="5">
    <source>
        <dbReference type="ARBA" id="ARBA00022679"/>
    </source>
</evidence>
<dbReference type="PROSITE" id="PS50885">
    <property type="entry name" value="HAMP"/>
    <property type="match status" value="1"/>
</dbReference>
<feature type="domain" description="HAMP" evidence="9">
    <location>
        <begin position="197"/>
        <end position="249"/>
    </location>
</feature>
<dbReference type="Gene3D" id="6.10.340.10">
    <property type="match status" value="1"/>
</dbReference>
<proteinExistence type="predicted"/>
<keyword evidence="11" id="KW-1185">Reference proteome</keyword>
<evidence type="ECO:0000256" key="7">
    <source>
        <dbReference type="SAM" id="Phobius"/>
    </source>
</evidence>
<dbReference type="GO" id="GO:0007165">
    <property type="term" value="P:signal transduction"/>
    <property type="evidence" value="ECO:0007669"/>
    <property type="project" value="InterPro"/>
</dbReference>
<evidence type="ECO:0000313" key="11">
    <source>
        <dbReference type="Proteomes" id="UP000199029"/>
    </source>
</evidence>
<dbReference type="SMART" id="SM00304">
    <property type="entry name" value="HAMP"/>
    <property type="match status" value="1"/>
</dbReference>
<keyword evidence="6" id="KW-0418">Kinase</keyword>
<dbReference type="PANTHER" id="PTHR43065">
    <property type="entry name" value="SENSOR HISTIDINE KINASE"/>
    <property type="match status" value="1"/>
</dbReference>
<evidence type="ECO:0000256" key="4">
    <source>
        <dbReference type="ARBA" id="ARBA00022553"/>
    </source>
</evidence>
<dbReference type="EMBL" id="FOXS01000002">
    <property type="protein sequence ID" value="SFQ38005.1"/>
    <property type="molecule type" value="Genomic_DNA"/>
</dbReference>
<dbReference type="SUPFAM" id="SSF55874">
    <property type="entry name" value="ATPase domain of HSP90 chaperone/DNA topoisomerase II/histidine kinase"/>
    <property type="match status" value="1"/>
</dbReference>
<dbReference type="Proteomes" id="UP000199029">
    <property type="component" value="Unassembled WGS sequence"/>
</dbReference>
<dbReference type="AlphaFoldDB" id="A0A1I5Y1E6"/>
<evidence type="ECO:0000256" key="3">
    <source>
        <dbReference type="ARBA" id="ARBA00012438"/>
    </source>
</evidence>
<dbReference type="PANTHER" id="PTHR43065:SF42">
    <property type="entry name" value="TWO-COMPONENT SENSOR PPRA"/>
    <property type="match status" value="1"/>
</dbReference>
<keyword evidence="7" id="KW-0472">Membrane</keyword>
<dbReference type="STRING" id="1227077.SAMN04515668_2161"/>
<keyword evidence="7" id="KW-0812">Transmembrane</keyword>
<evidence type="ECO:0000313" key="10">
    <source>
        <dbReference type="EMBL" id="SFQ38005.1"/>
    </source>
</evidence>
<feature type="domain" description="Histidine kinase" evidence="8">
    <location>
        <begin position="301"/>
        <end position="545"/>
    </location>
</feature>
<dbReference type="Gene3D" id="1.10.287.130">
    <property type="match status" value="1"/>
</dbReference>
<keyword evidence="5" id="KW-0808">Transferase</keyword>
<dbReference type="GO" id="GO:0016020">
    <property type="term" value="C:membrane"/>
    <property type="evidence" value="ECO:0007669"/>
    <property type="project" value="UniProtKB-SubCell"/>
</dbReference>
<keyword evidence="7" id="KW-1133">Transmembrane helix</keyword>
<dbReference type="OrthoDB" id="9806995at2"/>
<evidence type="ECO:0000256" key="6">
    <source>
        <dbReference type="ARBA" id="ARBA00022777"/>
    </source>
</evidence>
<name>A0A1I5Y1E6_HYMAR</name>
<dbReference type="EC" id="2.7.13.3" evidence="3"/>
<organism evidence="10 11">
    <name type="scientific">Hymenobacter arizonensis</name>
    <name type="common">Siccationidurans arizonensis</name>
    <dbReference type="NCBI Taxonomy" id="1227077"/>
    <lineage>
        <taxon>Bacteria</taxon>
        <taxon>Pseudomonadati</taxon>
        <taxon>Bacteroidota</taxon>
        <taxon>Cytophagia</taxon>
        <taxon>Cytophagales</taxon>
        <taxon>Hymenobacteraceae</taxon>
        <taxon>Hymenobacter</taxon>
    </lineage>
</organism>
<dbReference type="Pfam" id="PF02518">
    <property type="entry name" value="HATPase_c"/>
    <property type="match status" value="1"/>
</dbReference>
<reference evidence="11" key="1">
    <citation type="submission" date="2016-10" db="EMBL/GenBank/DDBJ databases">
        <authorList>
            <person name="Varghese N."/>
            <person name="Submissions S."/>
        </authorList>
    </citation>
    <scope>NUCLEOTIDE SEQUENCE [LARGE SCALE GENOMIC DNA]</scope>
    <source>
        <strain evidence="11">OR362-8,ATCC BAA-1266,JCM 13504</strain>
    </source>
</reference>
<dbReference type="InterPro" id="IPR004358">
    <property type="entry name" value="Sig_transdc_His_kin-like_C"/>
</dbReference>
<accession>A0A1I5Y1E6</accession>
<comment type="subcellular location">
    <subcellularLocation>
        <location evidence="2">Membrane</location>
    </subcellularLocation>
</comment>
<dbReference type="InterPro" id="IPR005467">
    <property type="entry name" value="His_kinase_dom"/>
</dbReference>
<keyword evidence="4" id="KW-0597">Phosphoprotein</keyword>
<sequence length="550" mass="61509">MVNNSRHSAALNVVRHMRLTVKTKIWLAVTSIVLLFSFFVLFYLPVIQERSLLNNFNKDVQNHANTVALGVKIAMTEQNFQGVQTAMDFVKKDPLLQFVSLLHTDTVWDANRTRYRIDRTVFKTYPEQKKVNVDATSSDSSVVKRTSFSTPMMTGEIMLSFSTREIVQSKRQIRITSLFFSFLVFSIGIGIGFGLAKSISVPVLKLRDAATKVGRGDLTQRVQSNSRDEIGELGTAFNKMVTDLSTTRQELDARTSELLVEQRKSDDLLEGLKRTLADLRETQEQLIRQEKLASIGQLTKGLVDRLLNPLSYINNFSDISLELLAECRELLASEVYAADESIQTELVPLLAMIETNAGKIKDHGASLTRIVRSMDKLLQVKSNEFIEVDLNSFIDEQLVAYRNELDETHHHVGLELIIGTNPDNISIRIVPTEMSTVVFSLLNNAMYAVLEKSLRHPDFQPQLTVATIFREDGAEIQVRDNGAGISAVEKEQLFSPFFTTKPTSKGTGLGLFISQDIVKTHKGHITVETCQDVCTTFTINLPTATAVSVG</sequence>
<evidence type="ECO:0000259" key="8">
    <source>
        <dbReference type="PROSITE" id="PS50109"/>
    </source>
</evidence>
<feature type="transmembrane region" description="Helical" evidence="7">
    <location>
        <begin position="178"/>
        <end position="196"/>
    </location>
</feature>
<dbReference type="PROSITE" id="PS50109">
    <property type="entry name" value="HIS_KIN"/>
    <property type="match status" value="1"/>
</dbReference>